<comment type="caution">
    <text evidence="3">The sequence shown here is derived from an EMBL/GenBank/DDBJ whole genome shotgun (WGS) entry which is preliminary data.</text>
</comment>
<dbReference type="Pfam" id="PF14319">
    <property type="entry name" value="Zn_Tnp_IS91"/>
    <property type="match status" value="1"/>
</dbReference>
<evidence type="ECO:0000313" key="3">
    <source>
        <dbReference type="EMBL" id="MBM3226437.1"/>
    </source>
</evidence>
<name>A0A938B2R7_UNCTE</name>
<evidence type="ECO:0000313" key="4">
    <source>
        <dbReference type="Proteomes" id="UP000712673"/>
    </source>
</evidence>
<dbReference type="AlphaFoldDB" id="A0A938B2R7"/>
<protein>
    <recommendedName>
        <fullName evidence="2">Transposase zinc-binding domain-containing protein</fullName>
    </recommendedName>
</protein>
<dbReference type="PANTHER" id="PTHR37023">
    <property type="entry name" value="TRANSPOSASE"/>
    <property type="match status" value="1"/>
</dbReference>
<accession>A0A938B2R7</accession>
<gene>
    <name evidence="3" type="ORF">FJZ47_21955</name>
</gene>
<evidence type="ECO:0000259" key="2">
    <source>
        <dbReference type="Pfam" id="PF14319"/>
    </source>
</evidence>
<dbReference type="InterPro" id="IPR026889">
    <property type="entry name" value="Zn_Tnp"/>
</dbReference>
<dbReference type="PANTHER" id="PTHR37023:SF1">
    <property type="entry name" value="ISSOD25 TRANSPOSASE TNPA_ISSOD25"/>
    <property type="match status" value="1"/>
</dbReference>
<dbReference type="EMBL" id="VGLS01000909">
    <property type="protein sequence ID" value="MBM3226437.1"/>
    <property type="molecule type" value="Genomic_DNA"/>
</dbReference>
<proteinExistence type="predicted"/>
<reference evidence="3" key="1">
    <citation type="submission" date="2019-03" db="EMBL/GenBank/DDBJ databases">
        <title>Lake Tanganyika Metagenome-Assembled Genomes (MAGs).</title>
        <authorList>
            <person name="Tran P."/>
        </authorList>
    </citation>
    <scope>NUCLEOTIDE SEQUENCE</scope>
    <source>
        <strain evidence="3">K_DeepCast_65m_m2_066</strain>
    </source>
</reference>
<dbReference type="Proteomes" id="UP000712673">
    <property type="component" value="Unassembled WGS sequence"/>
</dbReference>
<organism evidence="3 4">
    <name type="scientific">Tectimicrobiota bacterium</name>
    <dbReference type="NCBI Taxonomy" id="2528274"/>
    <lineage>
        <taxon>Bacteria</taxon>
        <taxon>Pseudomonadati</taxon>
        <taxon>Nitrospinota/Tectimicrobiota group</taxon>
        <taxon>Candidatus Tectimicrobiota</taxon>
    </lineage>
</organism>
<sequence length="203" mass="22178">MATASIRSAMVARRPCSKLVRTSARSRGCWATSRSIPPPSPSGSPGSIWRQSAARSTCCLAGTCPRPHRCHAMSPHAPACLPGTAGRTPSAPQWEVAAIFRLYGATYRRAHPVPPSHPQVMRDIEACRTAQRGGHAERCLTCGFERYAYHSCRHRHCPQCQTFTRVQWVEARKAALLPVPSCHLVLPSPTTSTPSWWPTSGPC</sequence>
<evidence type="ECO:0000256" key="1">
    <source>
        <dbReference type="SAM" id="MobiDB-lite"/>
    </source>
</evidence>
<feature type="region of interest" description="Disordered" evidence="1">
    <location>
        <begin position="30"/>
        <end position="49"/>
    </location>
</feature>
<feature type="domain" description="Transposase zinc-binding" evidence="2">
    <location>
        <begin position="99"/>
        <end position="186"/>
    </location>
</feature>